<dbReference type="Gene3D" id="1.10.620.20">
    <property type="entry name" value="Ribonucleotide Reductase, subunit A"/>
    <property type="match status" value="1"/>
</dbReference>
<dbReference type="SUPFAM" id="SSF47240">
    <property type="entry name" value="Ferritin-like"/>
    <property type="match status" value="1"/>
</dbReference>
<dbReference type="Pfam" id="PF11583">
    <property type="entry name" value="AurF"/>
    <property type="match status" value="1"/>
</dbReference>
<dbReference type="InterPro" id="IPR009078">
    <property type="entry name" value="Ferritin-like_SF"/>
</dbReference>
<dbReference type="EMBL" id="CP023693">
    <property type="protein sequence ID" value="QEV33231.1"/>
    <property type="molecule type" value="Genomic_DNA"/>
</dbReference>
<dbReference type="Proteomes" id="UP000642014">
    <property type="component" value="Unassembled WGS sequence"/>
</dbReference>
<dbReference type="RefSeq" id="WP_152370231.1">
    <property type="nucleotide sequence ID" value="NZ_BMSJ01000009.1"/>
</dbReference>
<reference evidence="2 3" key="2">
    <citation type="submission" date="2017-09" db="EMBL/GenBank/DDBJ databases">
        <authorList>
            <person name="Lee N."/>
            <person name="Cho B.-K."/>
        </authorList>
    </citation>
    <scope>NUCLEOTIDE SEQUENCE [LARGE SCALE GENOMIC DNA]</scope>
    <source>
        <strain evidence="2 3">ATCC 19740</strain>
    </source>
</reference>
<name>A0AAV4KMP0_9ACTN</name>
<keyword evidence="3" id="KW-1185">Reference proteome</keyword>
<dbReference type="GO" id="GO:0016491">
    <property type="term" value="F:oxidoreductase activity"/>
    <property type="evidence" value="ECO:0007669"/>
    <property type="project" value="InterPro"/>
</dbReference>
<reference evidence="1 4" key="1">
    <citation type="journal article" date="2014" name="Int. J. Syst. Evol. Microbiol.">
        <title>Complete genome sequence of Corynebacterium casei LMG S-19264T (=DSM 44701T), isolated from a smear-ripened cheese.</title>
        <authorList>
            <consortium name="US DOE Joint Genome Institute (JGI-PGF)"/>
            <person name="Walter F."/>
            <person name="Albersmeier A."/>
            <person name="Kalinowski J."/>
            <person name="Ruckert C."/>
        </authorList>
    </citation>
    <scope>NUCLEOTIDE SEQUENCE [LARGE SCALE GENOMIC DNA]</scope>
    <source>
        <strain evidence="1 4">JCM 4205</strain>
    </source>
</reference>
<dbReference type="GeneID" id="95454988"/>
<protein>
    <recommendedName>
        <fullName evidence="5">Para-aminobenzoate N-oxygenase AurF</fullName>
    </recommendedName>
</protein>
<evidence type="ECO:0000313" key="4">
    <source>
        <dbReference type="Proteomes" id="UP000642014"/>
    </source>
</evidence>
<proteinExistence type="predicted"/>
<dbReference type="Proteomes" id="UP000326029">
    <property type="component" value="Chromosome"/>
</dbReference>
<evidence type="ECO:0000313" key="3">
    <source>
        <dbReference type="Proteomes" id="UP000326029"/>
    </source>
</evidence>
<dbReference type="InterPro" id="IPR012348">
    <property type="entry name" value="RNR-like"/>
</dbReference>
<dbReference type="InterPro" id="IPR025859">
    <property type="entry name" value="AurF/CmlI"/>
</dbReference>
<gene>
    <name evidence="2" type="ORF">CP977_14535</name>
    <name evidence="1" type="ORF">GCM10010497_46570</name>
</gene>
<dbReference type="AlphaFoldDB" id="A0AAV4KMP0"/>
<evidence type="ECO:0008006" key="5">
    <source>
        <dbReference type="Google" id="ProtNLM"/>
    </source>
</evidence>
<sequence>MCGTVGLFMGCAAVSLCPKQALFARRDDPGGAVDGAGAAVHAKAGEDGTDAYASPFRNWYERATVRSADRRELGPSAADQGFFAPELVPLASHPLIADLRGERPDIHRDVLVRHLYRYLDFTAKLEHLVVNRTVLGIAHGTIGVRLPEAMRLDAFKIYCDEAYHALSSADLAAQVRRATDVRAELPEVPYFVTRLERYLEETPDDLTALTEILFVIVSETLITAQLSEMGNDRSIVPAVREAVRDHALDEGRHHAYFAVFLRHLWGQLTPATRRRAALRVPRLIRIFTDPDVPSVEREVVGYGFSRDDARRIVTELFPDAAVTAYAKTVSQQTVRHFASVGALDDEQVRAEFAAHGLL</sequence>
<evidence type="ECO:0000313" key="2">
    <source>
        <dbReference type="EMBL" id="QEV33231.1"/>
    </source>
</evidence>
<dbReference type="EMBL" id="BMSJ01000009">
    <property type="protein sequence ID" value="GGR38319.1"/>
    <property type="molecule type" value="Genomic_DNA"/>
</dbReference>
<organism evidence="1 4">
    <name type="scientific">Streptomyces cinereoruber</name>
    <dbReference type="NCBI Taxonomy" id="67260"/>
    <lineage>
        <taxon>Bacteria</taxon>
        <taxon>Bacillati</taxon>
        <taxon>Actinomycetota</taxon>
        <taxon>Actinomycetes</taxon>
        <taxon>Kitasatosporales</taxon>
        <taxon>Streptomycetaceae</taxon>
        <taxon>Streptomyces</taxon>
    </lineage>
</organism>
<evidence type="ECO:0000313" key="1">
    <source>
        <dbReference type="EMBL" id="GGR38319.1"/>
    </source>
</evidence>
<accession>A0AAV4KMP0</accession>
<reference evidence="1" key="3">
    <citation type="submission" date="2023-08" db="EMBL/GenBank/DDBJ databases">
        <authorList>
            <person name="Sun Q."/>
            <person name="Ohkuma M."/>
        </authorList>
    </citation>
    <scope>NUCLEOTIDE SEQUENCE</scope>
    <source>
        <strain evidence="1">JCM 4205</strain>
    </source>
</reference>